<dbReference type="GO" id="GO:0030527">
    <property type="term" value="F:structural constituent of chromatin"/>
    <property type="evidence" value="ECO:0007669"/>
    <property type="project" value="InterPro"/>
</dbReference>
<evidence type="ECO:0000256" key="1">
    <source>
        <dbReference type="ARBA" id="ARBA00010343"/>
    </source>
</evidence>
<evidence type="ECO:0000313" key="2">
    <source>
        <dbReference type="EMBL" id="KAF3334094.1"/>
    </source>
</evidence>
<dbReference type="GO" id="GO:0000786">
    <property type="term" value="C:nucleosome"/>
    <property type="evidence" value="ECO:0007669"/>
    <property type="project" value="InterPro"/>
</dbReference>
<protein>
    <submittedName>
        <fullName evidence="2">Histone H3.3</fullName>
    </submittedName>
</protein>
<organism evidence="2 3">
    <name type="scientific">Carex littledalei</name>
    <dbReference type="NCBI Taxonomy" id="544730"/>
    <lineage>
        <taxon>Eukaryota</taxon>
        <taxon>Viridiplantae</taxon>
        <taxon>Streptophyta</taxon>
        <taxon>Embryophyta</taxon>
        <taxon>Tracheophyta</taxon>
        <taxon>Spermatophyta</taxon>
        <taxon>Magnoliopsida</taxon>
        <taxon>Liliopsida</taxon>
        <taxon>Poales</taxon>
        <taxon>Cyperaceae</taxon>
        <taxon>Cyperoideae</taxon>
        <taxon>Cariceae</taxon>
        <taxon>Carex</taxon>
        <taxon>Carex subgen. Euthyceras</taxon>
    </lineage>
</organism>
<dbReference type="SUPFAM" id="SSF47113">
    <property type="entry name" value="Histone-fold"/>
    <property type="match status" value="1"/>
</dbReference>
<dbReference type="GO" id="GO:0046982">
    <property type="term" value="F:protein heterodimerization activity"/>
    <property type="evidence" value="ECO:0007669"/>
    <property type="project" value="InterPro"/>
</dbReference>
<gene>
    <name evidence="2" type="ORF">FCM35_KLT20698</name>
</gene>
<dbReference type="AlphaFoldDB" id="A0A833VUL7"/>
<dbReference type="PANTHER" id="PTHR11426">
    <property type="entry name" value="HISTONE H3"/>
    <property type="match status" value="1"/>
</dbReference>
<evidence type="ECO:0000313" key="3">
    <source>
        <dbReference type="Proteomes" id="UP000623129"/>
    </source>
</evidence>
<accession>A0A833VUL7</accession>
<dbReference type="Gene3D" id="1.10.20.10">
    <property type="entry name" value="Histone, subunit A"/>
    <property type="match status" value="1"/>
</dbReference>
<keyword evidence="3" id="KW-1185">Reference proteome</keyword>
<dbReference type="PRINTS" id="PR00622">
    <property type="entry name" value="HISTONEH3"/>
</dbReference>
<dbReference type="InterPro" id="IPR000164">
    <property type="entry name" value="Histone_H3/CENP-A"/>
</dbReference>
<proteinExistence type="inferred from homology"/>
<dbReference type="Proteomes" id="UP000623129">
    <property type="component" value="Unassembled WGS sequence"/>
</dbReference>
<reference evidence="2" key="1">
    <citation type="submission" date="2020-01" db="EMBL/GenBank/DDBJ databases">
        <title>Genome sequence of Kobresia littledalei, the first chromosome-level genome in the family Cyperaceae.</title>
        <authorList>
            <person name="Qu G."/>
        </authorList>
    </citation>
    <scope>NUCLEOTIDE SEQUENCE</scope>
    <source>
        <strain evidence="2">C.B.Clarke</strain>
        <tissue evidence="2">Leaf</tissue>
    </source>
</reference>
<comment type="caution">
    <text evidence="2">The sequence shown here is derived from an EMBL/GenBank/DDBJ whole genome shotgun (WGS) entry which is preliminary data.</text>
</comment>
<dbReference type="GO" id="GO:0003677">
    <property type="term" value="F:DNA binding"/>
    <property type="evidence" value="ECO:0007669"/>
    <property type="project" value="InterPro"/>
</dbReference>
<dbReference type="EMBL" id="SWLB01000009">
    <property type="protein sequence ID" value="KAF3334094.1"/>
    <property type="molecule type" value="Genomic_DNA"/>
</dbReference>
<name>A0A833VUL7_9POAL</name>
<comment type="similarity">
    <text evidence="1">Belongs to the histone H3 family.</text>
</comment>
<sequence length="72" mass="7553">MKGGMFAGITEELGSFDGALLSSRKATMASFQSLVVVALQEAAEAYLIGMFKDTNLCAIHLAMRIGVGGKRA</sequence>
<dbReference type="InterPro" id="IPR009072">
    <property type="entry name" value="Histone-fold"/>
</dbReference>